<dbReference type="InterPro" id="IPR050882">
    <property type="entry name" value="Prepilin_peptidase/N-MTase"/>
</dbReference>
<evidence type="ECO:0000256" key="6">
    <source>
        <dbReference type="ARBA" id="ARBA00023136"/>
    </source>
</evidence>
<dbReference type="GO" id="GO:0004190">
    <property type="term" value="F:aspartic-type endopeptidase activity"/>
    <property type="evidence" value="ECO:0007669"/>
    <property type="project" value="InterPro"/>
</dbReference>
<feature type="transmembrane region" description="Helical" evidence="7">
    <location>
        <begin position="147"/>
        <end position="167"/>
    </location>
</feature>
<evidence type="ECO:0000256" key="1">
    <source>
        <dbReference type="ARBA" id="ARBA00004651"/>
    </source>
</evidence>
<dbReference type="InterPro" id="IPR010627">
    <property type="entry name" value="Prepilin_pept_A24_N"/>
</dbReference>
<keyword evidence="4 7" id="KW-0812">Transmembrane</keyword>
<feature type="domain" description="Prepilin peptidase A24 N-terminal" evidence="9">
    <location>
        <begin position="8"/>
        <end position="88"/>
    </location>
</feature>
<dbReference type="Gene3D" id="1.20.120.1220">
    <property type="match status" value="1"/>
</dbReference>
<comment type="caution">
    <text evidence="10">The sequence shown here is derived from an EMBL/GenBank/DDBJ whole genome shotgun (WGS) entry which is preliminary data.</text>
</comment>
<feature type="transmembrane region" description="Helical" evidence="7">
    <location>
        <begin position="215"/>
        <end position="233"/>
    </location>
</feature>
<dbReference type="PANTHER" id="PTHR30487">
    <property type="entry name" value="TYPE 4 PREPILIN-LIKE PROTEINS LEADER PEPTIDE-PROCESSING ENZYME"/>
    <property type="match status" value="1"/>
</dbReference>
<dbReference type="Proteomes" id="UP000284731">
    <property type="component" value="Unassembled WGS sequence"/>
</dbReference>
<evidence type="ECO:0000313" key="10">
    <source>
        <dbReference type="EMBL" id="RGT57897.1"/>
    </source>
</evidence>
<dbReference type="GO" id="GO:0006465">
    <property type="term" value="P:signal peptide processing"/>
    <property type="evidence" value="ECO:0007669"/>
    <property type="project" value="TreeGrafter"/>
</dbReference>
<dbReference type="PANTHER" id="PTHR30487:SF0">
    <property type="entry name" value="PREPILIN LEADER PEPTIDASE_N-METHYLTRANSFERASE-RELATED"/>
    <property type="match status" value="1"/>
</dbReference>
<organism evidence="10 11">
    <name type="scientific">Solobacterium moorei</name>
    <dbReference type="NCBI Taxonomy" id="102148"/>
    <lineage>
        <taxon>Bacteria</taxon>
        <taxon>Bacillati</taxon>
        <taxon>Bacillota</taxon>
        <taxon>Erysipelotrichia</taxon>
        <taxon>Erysipelotrichales</taxon>
        <taxon>Erysipelotrichaceae</taxon>
        <taxon>Solobacterium</taxon>
    </lineage>
</organism>
<evidence type="ECO:0000259" key="8">
    <source>
        <dbReference type="Pfam" id="PF01478"/>
    </source>
</evidence>
<keyword evidence="5 7" id="KW-1133">Transmembrane helix</keyword>
<reference evidence="10 11" key="1">
    <citation type="submission" date="2018-08" db="EMBL/GenBank/DDBJ databases">
        <title>A genome reference for cultivated species of the human gut microbiota.</title>
        <authorList>
            <person name="Zou Y."/>
            <person name="Xue W."/>
            <person name="Luo G."/>
        </authorList>
    </citation>
    <scope>NUCLEOTIDE SEQUENCE [LARGE SCALE GENOMIC DNA]</scope>
    <source>
        <strain evidence="10 11">AF18-46</strain>
    </source>
</reference>
<name>A0A412PI81_9FIRM</name>
<accession>A0A412PI81</accession>
<sequence length="240" mass="28377">MYRIWIGVFGFHLGSFLLCMCHGYLRKRSTLRSHCDACHHILHWYDLIPILSYICLRGRCRYCGRRFSKEYILAEILTGFLCMLVIWNVDTFKWDIMMRVLLFSLLWCVCYIDYLIMEIPNEIHIGMIILFIIHACMMNEINIQPWIRMLVMFVCGYFIFILCEKLFHKECIGGGDLKLLSCMSLFLSFQKIWIVLSIACILAILWMIFHQKNCIAFGPFLSVSFLLVFCGYFDSLSWGL</sequence>
<evidence type="ECO:0000256" key="4">
    <source>
        <dbReference type="ARBA" id="ARBA00022692"/>
    </source>
</evidence>
<dbReference type="GO" id="GO:0005886">
    <property type="term" value="C:plasma membrane"/>
    <property type="evidence" value="ECO:0007669"/>
    <property type="project" value="UniProtKB-SubCell"/>
</dbReference>
<feature type="transmembrane region" description="Helical" evidence="7">
    <location>
        <begin position="179"/>
        <end position="209"/>
    </location>
</feature>
<dbReference type="Pfam" id="PF06750">
    <property type="entry name" value="A24_N_bact"/>
    <property type="match status" value="1"/>
</dbReference>
<proteinExistence type="inferred from homology"/>
<dbReference type="InterPro" id="IPR000045">
    <property type="entry name" value="Prepilin_IV_endopep_pep"/>
</dbReference>
<dbReference type="EMBL" id="QRWX01000001">
    <property type="protein sequence ID" value="RGT57897.1"/>
    <property type="molecule type" value="Genomic_DNA"/>
</dbReference>
<dbReference type="RefSeq" id="WP_118764319.1">
    <property type="nucleotide sequence ID" value="NZ_CABJCF010000001.1"/>
</dbReference>
<comment type="subcellular location">
    <subcellularLocation>
        <location evidence="1">Cell membrane</location>
        <topology evidence="1">Multi-pass membrane protein</topology>
    </subcellularLocation>
</comment>
<evidence type="ECO:0000259" key="9">
    <source>
        <dbReference type="Pfam" id="PF06750"/>
    </source>
</evidence>
<comment type="similarity">
    <text evidence="2">Belongs to the peptidase A24 family.</text>
</comment>
<evidence type="ECO:0000256" key="7">
    <source>
        <dbReference type="SAM" id="Phobius"/>
    </source>
</evidence>
<feature type="transmembrane region" description="Helical" evidence="7">
    <location>
        <begin position="71"/>
        <end position="90"/>
    </location>
</feature>
<keyword evidence="6 7" id="KW-0472">Membrane</keyword>
<dbReference type="Pfam" id="PF01478">
    <property type="entry name" value="Peptidase_A24"/>
    <property type="match status" value="1"/>
</dbReference>
<evidence type="ECO:0000313" key="11">
    <source>
        <dbReference type="Proteomes" id="UP000284731"/>
    </source>
</evidence>
<evidence type="ECO:0000256" key="5">
    <source>
        <dbReference type="ARBA" id="ARBA00022989"/>
    </source>
</evidence>
<gene>
    <name evidence="10" type="ORF">DWX20_02275</name>
</gene>
<evidence type="ECO:0000256" key="3">
    <source>
        <dbReference type="ARBA" id="ARBA00022475"/>
    </source>
</evidence>
<keyword evidence="3" id="KW-1003">Cell membrane</keyword>
<feature type="transmembrane region" description="Helical" evidence="7">
    <location>
        <begin position="6"/>
        <end position="25"/>
    </location>
</feature>
<evidence type="ECO:0000256" key="2">
    <source>
        <dbReference type="ARBA" id="ARBA00005801"/>
    </source>
</evidence>
<protein>
    <submittedName>
        <fullName evidence="10">Prepilin peptidase</fullName>
    </submittedName>
</protein>
<feature type="domain" description="Prepilin type IV endopeptidase peptidase" evidence="8">
    <location>
        <begin position="101"/>
        <end position="208"/>
    </location>
</feature>
<dbReference type="AlphaFoldDB" id="A0A412PI81"/>